<accession>A0A1H3SEQ3</accession>
<dbReference type="PRINTS" id="PR00862">
    <property type="entry name" value="PROLIGOPTASE"/>
</dbReference>
<dbReference type="SUPFAM" id="SSF53474">
    <property type="entry name" value="alpha/beta-Hydrolases"/>
    <property type="match status" value="1"/>
</dbReference>
<dbReference type="PANTHER" id="PTHR42881">
    <property type="entry name" value="PROLYL ENDOPEPTIDASE"/>
    <property type="match status" value="1"/>
</dbReference>
<evidence type="ECO:0000313" key="5">
    <source>
        <dbReference type="EMBL" id="SDZ36041.1"/>
    </source>
</evidence>
<dbReference type="PANTHER" id="PTHR42881:SF2">
    <property type="entry name" value="PROLYL ENDOPEPTIDASE"/>
    <property type="match status" value="1"/>
</dbReference>
<evidence type="ECO:0000256" key="2">
    <source>
        <dbReference type="ARBA" id="ARBA00011897"/>
    </source>
</evidence>
<name>A0A1H3SEQ3_9PSEU</name>
<dbReference type="InterPro" id="IPR029058">
    <property type="entry name" value="AB_hydrolase_fold"/>
</dbReference>
<dbReference type="AlphaFoldDB" id="A0A1H3SEQ3"/>
<keyword evidence="3" id="KW-0378">Hydrolase</keyword>
<proteinExistence type="predicted"/>
<dbReference type="InterPro" id="IPR001375">
    <property type="entry name" value="Peptidase_S9_cat"/>
</dbReference>
<reference evidence="5 6" key="1">
    <citation type="submission" date="2016-10" db="EMBL/GenBank/DDBJ databases">
        <authorList>
            <person name="de Groot N.N."/>
        </authorList>
    </citation>
    <scope>NUCLEOTIDE SEQUENCE [LARGE SCALE GENOMIC DNA]</scope>
    <source>
        <strain evidence="5 6">CPCC 202699</strain>
    </source>
</reference>
<dbReference type="Gene3D" id="3.40.50.1820">
    <property type="entry name" value="alpha/beta hydrolase"/>
    <property type="match status" value="1"/>
</dbReference>
<dbReference type="InterPro" id="IPR002470">
    <property type="entry name" value="Peptidase_S9A"/>
</dbReference>
<evidence type="ECO:0000259" key="4">
    <source>
        <dbReference type="Pfam" id="PF00326"/>
    </source>
</evidence>
<organism evidence="5 6">
    <name type="scientific">Amycolatopsis xylanica</name>
    <dbReference type="NCBI Taxonomy" id="589385"/>
    <lineage>
        <taxon>Bacteria</taxon>
        <taxon>Bacillati</taxon>
        <taxon>Actinomycetota</taxon>
        <taxon>Actinomycetes</taxon>
        <taxon>Pseudonocardiales</taxon>
        <taxon>Pseudonocardiaceae</taxon>
        <taxon>Amycolatopsis</taxon>
    </lineage>
</organism>
<dbReference type="Proteomes" id="UP000199515">
    <property type="component" value="Unassembled WGS sequence"/>
</dbReference>
<sequence length="265" mass="28541">MATRHVTYHSLDGTAVRMLLIGAEDTSGPRPTLITGYGGFGISVRPAYDPSVVAWVEAGGLIAIPAVRGGGEEGAGWHHAGRGQAKQRSFDDFTAAAHWLIDRGWTSPDRLGAFGASNGGLLVGAAVTQHPELYSAAVCIAPLLDMVRYEHFGLGPSWRQEYGSADDPRELDWLLSYSPYHHVRRADYPAVLLQVYGNDTRVDPMHARKMCARLQHANPDGRPVLFQNLPDMGHGPRARSQALAAAAATLAFLAHETGLGRGSRD</sequence>
<dbReference type="GO" id="GO:0004252">
    <property type="term" value="F:serine-type endopeptidase activity"/>
    <property type="evidence" value="ECO:0007669"/>
    <property type="project" value="UniProtKB-EC"/>
</dbReference>
<evidence type="ECO:0000313" key="6">
    <source>
        <dbReference type="Proteomes" id="UP000199515"/>
    </source>
</evidence>
<dbReference type="GO" id="GO:0006508">
    <property type="term" value="P:proteolysis"/>
    <property type="evidence" value="ECO:0007669"/>
    <property type="project" value="InterPro"/>
</dbReference>
<dbReference type="STRING" id="589385.SAMN05421504_113143"/>
<feature type="domain" description="Peptidase S9 prolyl oligopeptidase catalytic" evidence="4">
    <location>
        <begin position="52"/>
        <end position="258"/>
    </location>
</feature>
<dbReference type="PROSITE" id="PS00708">
    <property type="entry name" value="PRO_ENDOPEP_SER"/>
    <property type="match status" value="1"/>
</dbReference>
<dbReference type="EC" id="3.4.21.26" evidence="2"/>
<keyword evidence="6" id="KW-1185">Reference proteome</keyword>
<gene>
    <name evidence="5" type="ORF">SAMN05421504_113143</name>
</gene>
<dbReference type="InterPro" id="IPR002471">
    <property type="entry name" value="Pept_S9_AS"/>
</dbReference>
<dbReference type="Pfam" id="PF00326">
    <property type="entry name" value="Peptidase_S9"/>
    <property type="match status" value="1"/>
</dbReference>
<evidence type="ECO:0000256" key="1">
    <source>
        <dbReference type="ARBA" id="ARBA00001070"/>
    </source>
</evidence>
<dbReference type="GO" id="GO:0070012">
    <property type="term" value="F:oligopeptidase activity"/>
    <property type="evidence" value="ECO:0007669"/>
    <property type="project" value="TreeGrafter"/>
</dbReference>
<comment type="catalytic activity">
    <reaction evidence="1">
        <text>Hydrolysis of Pro-|-Xaa &gt;&gt; Ala-|-Xaa in oligopeptides.</text>
        <dbReference type="EC" id="3.4.21.26"/>
    </reaction>
</comment>
<dbReference type="InterPro" id="IPR051167">
    <property type="entry name" value="Prolyl_oligopep/macrocyclase"/>
</dbReference>
<protein>
    <recommendedName>
        <fullName evidence="2">prolyl oligopeptidase</fullName>
        <ecNumber evidence="2">3.4.21.26</ecNumber>
    </recommendedName>
</protein>
<dbReference type="EMBL" id="FNON01000013">
    <property type="protein sequence ID" value="SDZ36041.1"/>
    <property type="molecule type" value="Genomic_DNA"/>
</dbReference>
<evidence type="ECO:0000256" key="3">
    <source>
        <dbReference type="ARBA" id="ARBA00022801"/>
    </source>
</evidence>
<dbReference type="GO" id="GO:0005829">
    <property type="term" value="C:cytosol"/>
    <property type="evidence" value="ECO:0007669"/>
    <property type="project" value="TreeGrafter"/>
</dbReference>